<evidence type="ECO:0000313" key="1">
    <source>
        <dbReference type="EMBL" id="KAJ1365848.1"/>
    </source>
</evidence>
<dbReference type="Proteomes" id="UP001196413">
    <property type="component" value="Unassembled WGS sequence"/>
</dbReference>
<accession>A0AAD5QUZ8</accession>
<organism evidence="1 2">
    <name type="scientific">Parelaphostrongylus tenuis</name>
    <name type="common">Meningeal worm</name>
    <dbReference type="NCBI Taxonomy" id="148309"/>
    <lineage>
        <taxon>Eukaryota</taxon>
        <taxon>Metazoa</taxon>
        <taxon>Ecdysozoa</taxon>
        <taxon>Nematoda</taxon>
        <taxon>Chromadorea</taxon>
        <taxon>Rhabditida</taxon>
        <taxon>Rhabditina</taxon>
        <taxon>Rhabditomorpha</taxon>
        <taxon>Strongyloidea</taxon>
        <taxon>Metastrongylidae</taxon>
        <taxon>Parelaphostrongylus</taxon>
    </lineage>
</organism>
<keyword evidence="2" id="KW-1185">Reference proteome</keyword>
<protein>
    <submittedName>
        <fullName evidence="1">Uncharacterized protein</fullName>
    </submittedName>
</protein>
<name>A0AAD5QUZ8_PARTN</name>
<evidence type="ECO:0000313" key="2">
    <source>
        <dbReference type="Proteomes" id="UP001196413"/>
    </source>
</evidence>
<dbReference type="EMBL" id="JAHQIW010005374">
    <property type="protein sequence ID" value="KAJ1365848.1"/>
    <property type="molecule type" value="Genomic_DNA"/>
</dbReference>
<proteinExistence type="predicted"/>
<dbReference type="AlphaFoldDB" id="A0AAD5QUZ8"/>
<gene>
    <name evidence="1" type="ORF">KIN20_026297</name>
</gene>
<reference evidence="1" key="1">
    <citation type="submission" date="2021-06" db="EMBL/GenBank/DDBJ databases">
        <title>Parelaphostrongylus tenuis whole genome reference sequence.</title>
        <authorList>
            <person name="Garwood T.J."/>
            <person name="Larsen P.A."/>
            <person name="Fountain-Jones N.M."/>
            <person name="Garbe J.R."/>
            <person name="Macchietto M.G."/>
            <person name="Kania S.A."/>
            <person name="Gerhold R.W."/>
            <person name="Richards J.E."/>
            <person name="Wolf T.M."/>
        </authorList>
    </citation>
    <scope>NUCLEOTIDE SEQUENCE</scope>
    <source>
        <strain evidence="1">MNPRO001-30</strain>
        <tissue evidence="1">Meninges</tissue>
    </source>
</reference>
<comment type="caution">
    <text evidence="1">The sequence shown here is derived from an EMBL/GenBank/DDBJ whole genome shotgun (WGS) entry which is preliminary data.</text>
</comment>
<sequence>MSKSIRGKGYAHHLMGPDQADSLGLDAKLYCEHLNCYNRGLSRLHRRNLPASGQLKTAGCQIEKEPVDRTGLGVVGLSAIQS</sequence>